<evidence type="ECO:0000313" key="1">
    <source>
        <dbReference type="EMBL" id="VXD16227.1"/>
    </source>
</evidence>
<proteinExistence type="predicted"/>
<dbReference type="InterPro" id="IPR021799">
    <property type="entry name" value="PIN-like_prokaryotic"/>
</dbReference>
<dbReference type="Pfam" id="PF11848">
    <property type="entry name" value="DUF3368"/>
    <property type="match status" value="1"/>
</dbReference>
<dbReference type="PANTHER" id="PTHR39550">
    <property type="entry name" value="SLL0658 PROTEIN"/>
    <property type="match status" value="1"/>
</dbReference>
<comment type="caution">
    <text evidence="1">The sequence shown here is derived from an EMBL/GenBank/DDBJ whole genome shotgun (WGS) entry which is preliminary data.</text>
</comment>
<dbReference type="AlphaFoldDB" id="A0A7Z9BMY0"/>
<dbReference type="RefSeq" id="WP_083620120.1">
    <property type="nucleotide sequence ID" value="NZ_LR734865.1"/>
</dbReference>
<dbReference type="Proteomes" id="UP000184550">
    <property type="component" value="Unassembled WGS sequence"/>
</dbReference>
<dbReference type="EMBL" id="CZCU02000129">
    <property type="protein sequence ID" value="VXD16227.1"/>
    <property type="molecule type" value="Genomic_DNA"/>
</dbReference>
<evidence type="ECO:0000313" key="2">
    <source>
        <dbReference type="Proteomes" id="UP000184550"/>
    </source>
</evidence>
<dbReference type="OrthoDB" id="9796404at2"/>
<accession>A0A7Z9BMY0</accession>
<reference evidence="1" key="1">
    <citation type="submission" date="2019-10" db="EMBL/GenBank/DDBJ databases">
        <authorList>
            <consortium name="Genoscope - CEA"/>
            <person name="William W."/>
        </authorList>
    </citation>
    <scope>NUCLEOTIDE SEQUENCE [LARGE SCALE GENOMIC DNA]</scope>
    <source>
        <strain evidence="1">BBR_PRJEB10992</strain>
    </source>
</reference>
<evidence type="ECO:0008006" key="3">
    <source>
        <dbReference type="Google" id="ProtNLM"/>
    </source>
</evidence>
<dbReference type="PANTHER" id="PTHR39550:SF1">
    <property type="entry name" value="SLL0658 PROTEIN"/>
    <property type="match status" value="1"/>
</dbReference>
<keyword evidence="2" id="KW-1185">Reference proteome</keyword>
<gene>
    <name evidence="1" type="ORF">PL8927_540010</name>
</gene>
<sequence length="167" mass="18288">MIIISDTSPITNLAAIGQLDLLRQLYSSITIPKAVYNEMVGVSKVVSGAVEVQTLSWIQTRAVVNIEQVTEIQEQEDNIDLGEAEAIILSLELKADLLLIDERRGRAVATRYRLNVTGLLGVLLQAKKQGLIPAIKPLIDQLIAQANFRVSPQLYAIVLQTADETVV</sequence>
<name>A0A7Z9BMY0_9CYAN</name>
<protein>
    <recommendedName>
        <fullName evidence="3">Nucleic acid-binding protein</fullName>
    </recommendedName>
</protein>
<organism evidence="1 2">
    <name type="scientific">Planktothrix serta PCC 8927</name>
    <dbReference type="NCBI Taxonomy" id="671068"/>
    <lineage>
        <taxon>Bacteria</taxon>
        <taxon>Bacillati</taxon>
        <taxon>Cyanobacteriota</taxon>
        <taxon>Cyanophyceae</taxon>
        <taxon>Oscillatoriophycideae</taxon>
        <taxon>Oscillatoriales</taxon>
        <taxon>Microcoleaceae</taxon>
        <taxon>Planktothrix</taxon>
    </lineage>
</organism>